<dbReference type="EMBL" id="CAEZSR010000331">
    <property type="protein sequence ID" value="CAB4601446.1"/>
    <property type="molecule type" value="Genomic_DNA"/>
</dbReference>
<name>A0A6J6GJJ8_9ZZZZ</name>
<keyword evidence="1" id="KW-0812">Transmembrane</keyword>
<gene>
    <name evidence="2" type="ORF">UFOPK1493_04350</name>
</gene>
<keyword evidence="1" id="KW-1133">Transmembrane helix</keyword>
<keyword evidence="1" id="KW-0472">Membrane</keyword>
<sequence length="192" mass="20718">MTRVTTDVNELSPADSAAVDVVVPPAPPRRTVHLRWTIALVLAAAFVFGWLAGALRPTVATVENTNSGNWSTDTLIINFEFALRNDGLSPVEIRDFEFDRRWGDVTAATTLDGRSVPVVISRGEQVAFRVTIQGPDVGCAPPSAWSPDELELDGSRLRAVAGVSWLPLDHEVDLTEIDGVAGWAINSICRGD</sequence>
<feature type="transmembrane region" description="Helical" evidence="1">
    <location>
        <begin position="36"/>
        <end position="55"/>
    </location>
</feature>
<organism evidence="2">
    <name type="scientific">freshwater metagenome</name>
    <dbReference type="NCBI Taxonomy" id="449393"/>
    <lineage>
        <taxon>unclassified sequences</taxon>
        <taxon>metagenomes</taxon>
        <taxon>ecological metagenomes</taxon>
    </lineage>
</organism>
<evidence type="ECO:0000256" key="1">
    <source>
        <dbReference type="SAM" id="Phobius"/>
    </source>
</evidence>
<proteinExistence type="predicted"/>
<dbReference type="AlphaFoldDB" id="A0A6J6GJJ8"/>
<reference evidence="2" key="1">
    <citation type="submission" date="2020-05" db="EMBL/GenBank/DDBJ databases">
        <authorList>
            <person name="Chiriac C."/>
            <person name="Salcher M."/>
            <person name="Ghai R."/>
            <person name="Kavagutti S V."/>
        </authorList>
    </citation>
    <scope>NUCLEOTIDE SEQUENCE</scope>
</reference>
<evidence type="ECO:0000313" key="2">
    <source>
        <dbReference type="EMBL" id="CAB4601446.1"/>
    </source>
</evidence>
<accession>A0A6J6GJJ8</accession>
<protein>
    <submittedName>
        <fullName evidence="2">Unannotated protein</fullName>
    </submittedName>
</protein>